<dbReference type="Gene3D" id="3.40.1280.10">
    <property type="match status" value="1"/>
</dbReference>
<dbReference type="AlphaFoldDB" id="A0A9D1G5L8"/>
<dbReference type="SUPFAM" id="SSF75217">
    <property type="entry name" value="alpha/beta knot"/>
    <property type="match status" value="1"/>
</dbReference>
<dbReference type="InterPro" id="IPR029028">
    <property type="entry name" value="Alpha/beta_knot_MTases"/>
</dbReference>
<dbReference type="Gene3D" id="3.30.1330.30">
    <property type="match status" value="1"/>
</dbReference>
<evidence type="ECO:0000256" key="1">
    <source>
        <dbReference type="ARBA" id="ARBA00022603"/>
    </source>
</evidence>
<dbReference type="PANTHER" id="PTHR43191">
    <property type="entry name" value="RRNA METHYLTRANSFERASE 3"/>
    <property type="match status" value="1"/>
</dbReference>
<name>A0A9D1G5L8_9FIRM</name>
<dbReference type="InterPro" id="IPR029026">
    <property type="entry name" value="tRNA_m1G_MTases_N"/>
</dbReference>
<dbReference type="PANTHER" id="PTHR43191:SF2">
    <property type="entry name" value="RRNA METHYLTRANSFERASE 3, MITOCHONDRIAL"/>
    <property type="match status" value="1"/>
</dbReference>
<protein>
    <submittedName>
        <fullName evidence="4">RNA methyltransferase</fullName>
    </submittedName>
</protein>
<comment type="caution">
    <text evidence="4">The sequence shown here is derived from an EMBL/GenBank/DDBJ whole genome shotgun (WGS) entry which is preliminary data.</text>
</comment>
<evidence type="ECO:0000313" key="5">
    <source>
        <dbReference type="Proteomes" id="UP000886876"/>
    </source>
</evidence>
<gene>
    <name evidence="4" type="ORF">IAD42_06685</name>
</gene>
<evidence type="ECO:0000313" key="4">
    <source>
        <dbReference type="EMBL" id="HIS97643.1"/>
    </source>
</evidence>
<evidence type="ECO:0000256" key="2">
    <source>
        <dbReference type="ARBA" id="ARBA00022679"/>
    </source>
</evidence>
<dbReference type="GO" id="GO:0006396">
    <property type="term" value="P:RNA processing"/>
    <property type="evidence" value="ECO:0007669"/>
    <property type="project" value="InterPro"/>
</dbReference>
<keyword evidence="2" id="KW-0808">Transferase</keyword>
<dbReference type="GO" id="GO:0008173">
    <property type="term" value="F:RNA methyltransferase activity"/>
    <property type="evidence" value="ECO:0007669"/>
    <property type="project" value="InterPro"/>
</dbReference>
<dbReference type="GO" id="GO:0003723">
    <property type="term" value="F:RNA binding"/>
    <property type="evidence" value="ECO:0007669"/>
    <property type="project" value="InterPro"/>
</dbReference>
<dbReference type="InterPro" id="IPR051259">
    <property type="entry name" value="rRNA_Methyltransferase"/>
</dbReference>
<evidence type="ECO:0000259" key="3">
    <source>
        <dbReference type="Pfam" id="PF00588"/>
    </source>
</evidence>
<accession>A0A9D1G5L8</accession>
<dbReference type="Proteomes" id="UP000886876">
    <property type="component" value="Unassembled WGS sequence"/>
</dbReference>
<keyword evidence="1 4" id="KW-0489">Methyltransferase</keyword>
<dbReference type="Pfam" id="PF00588">
    <property type="entry name" value="SpoU_methylase"/>
    <property type="match status" value="1"/>
</dbReference>
<dbReference type="InterPro" id="IPR029064">
    <property type="entry name" value="Ribosomal_eL30-like_sf"/>
</dbReference>
<dbReference type="InterPro" id="IPR001537">
    <property type="entry name" value="SpoU_MeTrfase"/>
</dbReference>
<dbReference type="CDD" id="cd18095">
    <property type="entry name" value="SpoU-like_rRNA-MTase"/>
    <property type="match status" value="1"/>
</dbReference>
<reference evidence="4" key="1">
    <citation type="submission" date="2020-10" db="EMBL/GenBank/DDBJ databases">
        <authorList>
            <person name="Gilroy R."/>
        </authorList>
    </citation>
    <scope>NUCLEOTIDE SEQUENCE</scope>
    <source>
        <strain evidence="4">ChiHecec3B27-6122</strain>
    </source>
</reference>
<proteinExistence type="predicted"/>
<organism evidence="4 5">
    <name type="scientific">Candidatus Scatomorpha pullistercoris</name>
    <dbReference type="NCBI Taxonomy" id="2840929"/>
    <lineage>
        <taxon>Bacteria</taxon>
        <taxon>Bacillati</taxon>
        <taxon>Bacillota</taxon>
        <taxon>Clostridia</taxon>
        <taxon>Eubacteriales</taxon>
        <taxon>Candidatus Scatomorpha</taxon>
    </lineage>
</organism>
<dbReference type="SUPFAM" id="SSF55315">
    <property type="entry name" value="L30e-like"/>
    <property type="match status" value="1"/>
</dbReference>
<dbReference type="EMBL" id="DVJS01000168">
    <property type="protein sequence ID" value="HIS97643.1"/>
    <property type="molecule type" value="Genomic_DNA"/>
</dbReference>
<reference evidence="4" key="2">
    <citation type="journal article" date="2021" name="PeerJ">
        <title>Extensive microbial diversity within the chicken gut microbiome revealed by metagenomics and culture.</title>
        <authorList>
            <person name="Gilroy R."/>
            <person name="Ravi A."/>
            <person name="Getino M."/>
            <person name="Pursley I."/>
            <person name="Horton D.L."/>
            <person name="Alikhan N.F."/>
            <person name="Baker D."/>
            <person name="Gharbi K."/>
            <person name="Hall N."/>
            <person name="Watson M."/>
            <person name="Adriaenssens E.M."/>
            <person name="Foster-Nyarko E."/>
            <person name="Jarju S."/>
            <person name="Secka A."/>
            <person name="Antonio M."/>
            <person name="Oren A."/>
            <person name="Chaudhuri R.R."/>
            <person name="La Ragione R."/>
            <person name="Hildebrand F."/>
            <person name="Pallen M.J."/>
        </authorList>
    </citation>
    <scope>NUCLEOTIDE SEQUENCE</scope>
    <source>
        <strain evidence="4">ChiHecec3B27-6122</strain>
    </source>
</reference>
<dbReference type="GO" id="GO:0032259">
    <property type="term" value="P:methylation"/>
    <property type="evidence" value="ECO:0007669"/>
    <property type="project" value="UniProtKB-KW"/>
</dbReference>
<sequence length="255" mass="26848">MGTAERICSRKNGYITVLRKLGADAAYRRETGETVLDGEKLLREAAAAGCEITGLLMDEARPLAEIPECGRLYVAPAELVGYASPVKNSPGPVFSLKLPELPVPEHPRHAVLLEDVQDPGNVGTVIRTANALGMDLVVLVGSCADRSSPRCVRATMGAAFRQCVVETNLAQLPGLLEALGLQLVGTALTESALDIRRARLDGCAVAVGNEGHGLSAELLAMCRQTVIIPMAPGSESLNAATAAAVAMWEIIRREG</sequence>
<feature type="domain" description="tRNA/rRNA methyltransferase SpoU type" evidence="3">
    <location>
        <begin position="110"/>
        <end position="248"/>
    </location>
</feature>